<name>A0ABP8BV21_9ACTN</name>
<evidence type="ECO:0000256" key="2">
    <source>
        <dbReference type="ARBA" id="ARBA00022603"/>
    </source>
</evidence>
<comment type="similarity">
    <text evidence="1">Belongs to the methyltransferase superfamily.</text>
</comment>
<dbReference type="InterPro" id="IPR029063">
    <property type="entry name" value="SAM-dependent_MTases_sf"/>
</dbReference>
<dbReference type="InterPro" id="IPR013216">
    <property type="entry name" value="Methyltransf_11"/>
</dbReference>
<feature type="domain" description="Methyltransferase type 11" evidence="4">
    <location>
        <begin position="67"/>
        <end position="159"/>
    </location>
</feature>
<dbReference type="GO" id="GO:0008168">
    <property type="term" value="F:methyltransferase activity"/>
    <property type="evidence" value="ECO:0007669"/>
    <property type="project" value="UniProtKB-KW"/>
</dbReference>
<keyword evidence="3" id="KW-0808">Transferase</keyword>
<dbReference type="Pfam" id="PF08241">
    <property type="entry name" value="Methyltransf_11"/>
    <property type="match status" value="1"/>
</dbReference>
<accession>A0ABP8BV21</accession>
<sequence>MYLVISPLRVGFVVDEFSDGDPELRARRAVSFGGNAAAYAEERPDYPVAAVRWALEPVADRRPLRVLDLAAGTGKLTGVLLRSGVDVANLVAVEPDPAMLAELRRRLPQVRAVEGAAERIPLGDGTVDAVVVGQAMHWFDLDRALPEIHRVLADGGVLAGLWNTDDDRVPWVAEMRRVSRSGVPSVGDGLKPLDLGEWFPGFERADFPHAQRRTAESMAATVGTHSRVLVLDDAERAAVMARLLGYLRATPETEGEFDLPIVTLTVRARRAG</sequence>
<evidence type="ECO:0000256" key="1">
    <source>
        <dbReference type="ARBA" id="ARBA00008361"/>
    </source>
</evidence>
<dbReference type="EMBL" id="BAABAS010000004">
    <property type="protein sequence ID" value="GAA4227154.1"/>
    <property type="molecule type" value="Genomic_DNA"/>
</dbReference>
<dbReference type="CDD" id="cd02440">
    <property type="entry name" value="AdoMet_MTases"/>
    <property type="match status" value="1"/>
</dbReference>
<dbReference type="Proteomes" id="UP001501710">
    <property type="component" value="Unassembled WGS sequence"/>
</dbReference>
<dbReference type="SUPFAM" id="SSF53335">
    <property type="entry name" value="S-adenosyl-L-methionine-dependent methyltransferases"/>
    <property type="match status" value="1"/>
</dbReference>
<evidence type="ECO:0000313" key="5">
    <source>
        <dbReference type="EMBL" id="GAA4227154.1"/>
    </source>
</evidence>
<keyword evidence="6" id="KW-1185">Reference proteome</keyword>
<keyword evidence="2 5" id="KW-0489">Methyltransferase</keyword>
<reference evidence="6" key="1">
    <citation type="journal article" date="2019" name="Int. J. Syst. Evol. Microbiol.">
        <title>The Global Catalogue of Microorganisms (GCM) 10K type strain sequencing project: providing services to taxonomists for standard genome sequencing and annotation.</title>
        <authorList>
            <consortium name="The Broad Institute Genomics Platform"/>
            <consortium name="The Broad Institute Genome Sequencing Center for Infectious Disease"/>
            <person name="Wu L."/>
            <person name="Ma J."/>
        </authorList>
    </citation>
    <scope>NUCLEOTIDE SEQUENCE [LARGE SCALE GENOMIC DNA]</scope>
    <source>
        <strain evidence="6">JCM 17440</strain>
    </source>
</reference>
<dbReference type="InterPro" id="IPR051052">
    <property type="entry name" value="Diverse_substrate_MTase"/>
</dbReference>
<evidence type="ECO:0000313" key="6">
    <source>
        <dbReference type="Proteomes" id="UP001501710"/>
    </source>
</evidence>
<dbReference type="GO" id="GO:0032259">
    <property type="term" value="P:methylation"/>
    <property type="evidence" value="ECO:0007669"/>
    <property type="project" value="UniProtKB-KW"/>
</dbReference>
<protein>
    <submittedName>
        <fullName evidence="5">Class I SAM-dependent methyltransferase</fullName>
    </submittedName>
</protein>
<dbReference type="PANTHER" id="PTHR44942:SF4">
    <property type="entry name" value="METHYLTRANSFERASE TYPE 11 DOMAIN-CONTAINING PROTEIN"/>
    <property type="match status" value="1"/>
</dbReference>
<evidence type="ECO:0000259" key="4">
    <source>
        <dbReference type="Pfam" id="PF08241"/>
    </source>
</evidence>
<proteinExistence type="inferred from homology"/>
<organism evidence="5 6">
    <name type="scientific">Actinomadura meridiana</name>
    <dbReference type="NCBI Taxonomy" id="559626"/>
    <lineage>
        <taxon>Bacteria</taxon>
        <taxon>Bacillati</taxon>
        <taxon>Actinomycetota</taxon>
        <taxon>Actinomycetes</taxon>
        <taxon>Streptosporangiales</taxon>
        <taxon>Thermomonosporaceae</taxon>
        <taxon>Actinomadura</taxon>
    </lineage>
</organism>
<dbReference type="PANTHER" id="PTHR44942">
    <property type="entry name" value="METHYLTRANSF_11 DOMAIN-CONTAINING PROTEIN"/>
    <property type="match status" value="1"/>
</dbReference>
<comment type="caution">
    <text evidence="5">The sequence shown here is derived from an EMBL/GenBank/DDBJ whole genome shotgun (WGS) entry which is preliminary data.</text>
</comment>
<evidence type="ECO:0000256" key="3">
    <source>
        <dbReference type="ARBA" id="ARBA00022679"/>
    </source>
</evidence>
<gene>
    <name evidence="5" type="ORF">GCM10022254_14140</name>
</gene>
<dbReference type="Gene3D" id="3.40.50.150">
    <property type="entry name" value="Vaccinia Virus protein VP39"/>
    <property type="match status" value="1"/>
</dbReference>